<keyword evidence="13" id="KW-0325">Glycoprotein</keyword>
<keyword evidence="8 14" id="KW-0547">Nucleotide-binding</keyword>
<dbReference type="GO" id="GO:0005524">
    <property type="term" value="F:ATP binding"/>
    <property type="evidence" value="ECO:0007669"/>
    <property type="project" value="UniProtKB-UniRule"/>
</dbReference>
<dbReference type="GO" id="GO:0033612">
    <property type="term" value="F:receptor serine/threonine kinase binding"/>
    <property type="evidence" value="ECO:0007669"/>
    <property type="project" value="TreeGrafter"/>
</dbReference>
<dbReference type="Gene3D" id="1.10.510.10">
    <property type="entry name" value="Transferase(Phosphotransferase) domain 1"/>
    <property type="match status" value="1"/>
</dbReference>
<keyword evidence="5 16" id="KW-0812">Transmembrane</keyword>
<accession>A0A2N9HKX3</accession>
<feature type="region of interest" description="Disordered" evidence="15">
    <location>
        <begin position="774"/>
        <end position="887"/>
    </location>
</feature>
<evidence type="ECO:0000256" key="13">
    <source>
        <dbReference type="ARBA" id="ARBA00023180"/>
    </source>
</evidence>
<feature type="domain" description="Protein kinase" evidence="18">
    <location>
        <begin position="506"/>
        <end position="789"/>
    </location>
</feature>
<dbReference type="GO" id="GO:0004672">
    <property type="term" value="F:protein kinase activity"/>
    <property type="evidence" value="ECO:0007669"/>
    <property type="project" value="InterPro"/>
</dbReference>
<dbReference type="Gene3D" id="3.80.10.10">
    <property type="entry name" value="Ribonuclease Inhibitor"/>
    <property type="match status" value="3"/>
</dbReference>
<evidence type="ECO:0000259" key="18">
    <source>
        <dbReference type="PROSITE" id="PS50011"/>
    </source>
</evidence>
<dbReference type="InterPro" id="IPR032675">
    <property type="entry name" value="LRR_dom_sf"/>
</dbReference>
<evidence type="ECO:0000256" key="3">
    <source>
        <dbReference type="ARBA" id="ARBA00022614"/>
    </source>
</evidence>
<evidence type="ECO:0000256" key="11">
    <source>
        <dbReference type="ARBA" id="ARBA00022989"/>
    </source>
</evidence>
<protein>
    <recommendedName>
        <fullName evidence="18">Protein kinase domain-containing protein</fullName>
    </recommendedName>
</protein>
<dbReference type="AlphaFoldDB" id="A0A2N9HKX3"/>
<comment type="similarity">
    <text evidence="2">Belongs to the protein kinase superfamily. Ser/Thr protein kinase family.</text>
</comment>
<evidence type="ECO:0000256" key="5">
    <source>
        <dbReference type="ARBA" id="ARBA00022692"/>
    </source>
</evidence>
<dbReference type="PROSITE" id="PS00108">
    <property type="entry name" value="PROTEIN_KINASE_ST"/>
    <property type="match status" value="1"/>
</dbReference>
<evidence type="ECO:0000313" key="19">
    <source>
        <dbReference type="EMBL" id="SPD14826.1"/>
    </source>
</evidence>
<dbReference type="InterPro" id="IPR001611">
    <property type="entry name" value="Leu-rich_rpt"/>
</dbReference>
<dbReference type="SMART" id="SM00220">
    <property type="entry name" value="S_TKc"/>
    <property type="match status" value="1"/>
</dbReference>
<feature type="transmembrane region" description="Helical" evidence="16">
    <location>
        <begin position="456"/>
        <end position="476"/>
    </location>
</feature>
<dbReference type="InterPro" id="IPR008271">
    <property type="entry name" value="Ser/Thr_kinase_AS"/>
</dbReference>
<keyword evidence="10 14" id="KW-0067">ATP-binding</keyword>
<evidence type="ECO:0000256" key="14">
    <source>
        <dbReference type="PROSITE-ProRule" id="PRU10141"/>
    </source>
</evidence>
<feature type="binding site" evidence="14">
    <location>
        <position position="535"/>
    </location>
    <ligand>
        <name>ATP</name>
        <dbReference type="ChEBI" id="CHEBI:30616"/>
    </ligand>
</feature>
<dbReference type="FunFam" id="3.80.10.10:FF:000221">
    <property type="entry name" value="Leucine-rich repeat receptor-like protein kinase PXL1"/>
    <property type="match status" value="1"/>
</dbReference>
<dbReference type="InterPro" id="IPR050647">
    <property type="entry name" value="Plant_LRR-RLKs"/>
</dbReference>
<keyword evidence="7" id="KW-0677">Repeat</keyword>
<keyword evidence="3" id="KW-0433">Leucine-rich repeat</keyword>
<evidence type="ECO:0000256" key="9">
    <source>
        <dbReference type="ARBA" id="ARBA00022777"/>
    </source>
</evidence>
<dbReference type="EMBL" id="OIVN01004001">
    <property type="protein sequence ID" value="SPD14826.1"/>
    <property type="molecule type" value="Genomic_DNA"/>
</dbReference>
<feature type="chain" id="PRO_5014608249" description="Protein kinase domain-containing protein" evidence="17">
    <location>
        <begin position="35"/>
        <end position="887"/>
    </location>
</feature>
<evidence type="ECO:0000256" key="2">
    <source>
        <dbReference type="ARBA" id="ARBA00008684"/>
    </source>
</evidence>
<evidence type="ECO:0000256" key="12">
    <source>
        <dbReference type="ARBA" id="ARBA00023136"/>
    </source>
</evidence>
<keyword evidence="11 16" id="KW-1133">Transmembrane helix</keyword>
<evidence type="ECO:0000256" key="17">
    <source>
        <dbReference type="SAM" id="SignalP"/>
    </source>
</evidence>
<keyword evidence="12 16" id="KW-0472">Membrane</keyword>
<dbReference type="GO" id="GO:0016020">
    <property type="term" value="C:membrane"/>
    <property type="evidence" value="ECO:0007669"/>
    <property type="project" value="UniProtKB-SubCell"/>
</dbReference>
<feature type="compositionally biased region" description="Low complexity" evidence="15">
    <location>
        <begin position="875"/>
        <end position="887"/>
    </location>
</feature>
<evidence type="ECO:0000256" key="16">
    <source>
        <dbReference type="SAM" id="Phobius"/>
    </source>
</evidence>
<dbReference type="Gene3D" id="3.30.200.20">
    <property type="entry name" value="Phosphorylase Kinase, domain 1"/>
    <property type="match status" value="1"/>
</dbReference>
<feature type="compositionally biased region" description="Polar residues" evidence="15">
    <location>
        <begin position="863"/>
        <end position="873"/>
    </location>
</feature>
<dbReference type="SUPFAM" id="SSF56112">
    <property type="entry name" value="Protein kinase-like (PK-like)"/>
    <property type="match status" value="1"/>
</dbReference>
<evidence type="ECO:0000256" key="1">
    <source>
        <dbReference type="ARBA" id="ARBA00004479"/>
    </source>
</evidence>
<dbReference type="FunFam" id="3.80.10.10:FF:001670">
    <property type="entry name" value="Putative leucine-rich repeat receptor-like protein kinase family protein"/>
    <property type="match status" value="1"/>
</dbReference>
<dbReference type="FunFam" id="3.30.200.20:FF:000512">
    <property type="entry name" value="Receptor-like protein kinase HSL1"/>
    <property type="match status" value="1"/>
</dbReference>
<sequence length="887" mass="98272">MTKTTPTFTPFSFYTVLFLLRLVLLISHAGHANSQLNVGKTLLLKLKQHWQNPPSLSHWNPLNSSHYCDWPEITCTNGSVTQLLLPNKTITQTVPSFICDLNNLTLINLSYNNIFGEFPKALYNCSKLVDLDLSQNYFNGTIPIDIHRLSRLRRLNLGGNSFSGTIPASIGQLTELRTLQLLSCQFTGSFPPEIGNLSNLERLELAYNENMTAAVLPSSFTKLKKLTYLWMTASNLNGEIPDTIGEMEALVHLDLAKNSLSGKIPSSLFMPKNLSIVYLYRNQLSGEIPRVVEALNIDVIDLSDNKLNGTIPEDFGRLRNMSGLSLFSNQLSGKIPDSIGRLPRLMILKLFTNNFSGTLPPDLGRYSKLEELQVSSNSLTGNLPEHLCDNGKWLMEDIGFEHLAVKRQFVYRQASSECVNETFKIGDVKQQVFWIPTQFENNAYARSFLNNTSLCASLVMAVVVGLLATCLVIRIYKKTKQVLDSTWRFTSFHRLNFTESEILSGLTENNLIGSGGSGKVYRVVVNHSRDTVAVKRIWNSQKLEEKLEKEFLAEVKILSSIQHSNIVKLLCCISNDVSKLLVYEYSNNHSLDQWLHRKIKASTTSSSVHHVVLDWPKRLHIAIGAAQGLFYMHHGCSPPIVHRDVKSSNILLDSEFNAKIADFGLAKMFKEGELTSVSVVAGSFGYIAPEHAHTTRVNEKIDIYSFGVILLELTIGREANDGDEHTSLAQWAWRHIQKGNPIVDALDEEVKEPCYLDEMSCVFNLGIICTDTQPSKRPSMKDNYIKPNASPLNDASPDGSALYDASPLNDASSDGSPLFDASLDGSPLYDASSDASPLNDASFDGSPLFDASPDGSPLYDTSPDATPDTSLFDTSPDASSDASPLPV</sequence>
<dbReference type="InterPro" id="IPR013210">
    <property type="entry name" value="LRR_N_plant-typ"/>
</dbReference>
<evidence type="ECO:0000256" key="15">
    <source>
        <dbReference type="SAM" id="MobiDB-lite"/>
    </source>
</evidence>
<dbReference type="InterPro" id="IPR000719">
    <property type="entry name" value="Prot_kinase_dom"/>
</dbReference>
<evidence type="ECO:0000256" key="7">
    <source>
        <dbReference type="ARBA" id="ARBA00022737"/>
    </source>
</evidence>
<dbReference type="Pfam" id="PF08263">
    <property type="entry name" value="LRRNT_2"/>
    <property type="match status" value="1"/>
</dbReference>
<gene>
    <name evidence="19" type="ORF">FSB_LOCUS42708</name>
</gene>
<dbReference type="PANTHER" id="PTHR48056">
    <property type="entry name" value="LRR RECEPTOR-LIKE SERINE/THREONINE-PROTEIN KINASE-RELATED"/>
    <property type="match status" value="1"/>
</dbReference>
<keyword evidence="6 17" id="KW-0732">Signal</keyword>
<dbReference type="FunFam" id="3.80.10.10:FF:000077">
    <property type="entry name" value="LRR receptor-like serine/threonine-protein kinase ERL1"/>
    <property type="match status" value="1"/>
</dbReference>
<dbReference type="InterPro" id="IPR011009">
    <property type="entry name" value="Kinase-like_dom_sf"/>
</dbReference>
<keyword evidence="9" id="KW-0418">Kinase</keyword>
<proteinExistence type="inferred from homology"/>
<dbReference type="Pfam" id="PF00560">
    <property type="entry name" value="LRR_1"/>
    <property type="match status" value="7"/>
</dbReference>
<dbReference type="PANTHER" id="PTHR48056:SF29">
    <property type="entry name" value="RECEPTOR-LIKE PROTEIN KINASE HSL1"/>
    <property type="match status" value="1"/>
</dbReference>
<feature type="signal peptide" evidence="17">
    <location>
        <begin position="1"/>
        <end position="34"/>
    </location>
</feature>
<dbReference type="Pfam" id="PF00069">
    <property type="entry name" value="Pkinase"/>
    <property type="match status" value="1"/>
</dbReference>
<organism evidence="19">
    <name type="scientific">Fagus sylvatica</name>
    <name type="common">Beechnut</name>
    <dbReference type="NCBI Taxonomy" id="28930"/>
    <lineage>
        <taxon>Eukaryota</taxon>
        <taxon>Viridiplantae</taxon>
        <taxon>Streptophyta</taxon>
        <taxon>Embryophyta</taxon>
        <taxon>Tracheophyta</taxon>
        <taxon>Spermatophyta</taxon>
        <taxon>Magnoliopsida</taxon>
        <taxon>eudicotyledons</taxon>
        <taxon>Gunneridae</taxon>
        <taxon>Pentapetalae</taxon>
        <taxon>rosids</taxon>
        <taxon>fabids</taxon>
        <taxon>Fagales</taxon>
        <taxon>Fagaceae</taxon>
        <taxon>Fagus</taxon>
    </lineage>
</organism>
<dbReference type="InterPro" id="IPR017441">
    <property type="entry name" value="Protein_kinase_ATP_BS"/>
</dbReference>
<name>A0A2N9HKX3_FAGSY</name>
<evidence type="ECO:0000256" key="6">
    <source>
        <dbReference type="ARBA" id="ARBA00022729"/>
    </source>
</evidence>
<comment type="subcellular location">
    <subcellularLocation>
        <location evidence="1">Membrane</location>
        <topology evidence="1">Single-pass type I membrane protein</topology>
    </subcellularLocation>
</comment>
<reference evidence="19" key="1">
    <citation type="submission" date="2018-02" db="EMBL/GenBank/DDBJ databases">
        <authorList>
            <person name="Cohen D.B."/>
            <person name="Kent A.D."/>
        </authorList>
    </citation>
    <scope>NUCLEOTIDE SEQUENCE</scope>
</reference>
<dbReference type="SUPFAM" id="SSF52058">
    <property type="entry name" value="L domain-like"/>
    <property type="match status" value="1"/>
</dbReference>
<evidence type="ECO:0000256" key="10">
    <source>
        <dbReference type="ARBA" id="ARBA00022840"/>
    </source>
</evidence>
<dbReference type="PROSITE" id="PS00107">
    <property type="entry name" value="PROTEIN_KINASE_ATP"/>
    <property type="match status" value="1"/>
</dbReference>
<evidence type="ECO:0000256" key="8">
    <source>
        <dbReference type="ARBA" id="ARBA00022741"/>
    </source>
</evidence>
<dbReference type="FunFam" id="1.10.510.10:FF:000365">
    <property type="entry name" value="Leucine-rich repeat receptor-like serine/threonine-protein kinase At1g17230"/>
    <property type="match status" value="1"/>
</dbReference>
<evidence type="ECO:0000256" key="4">
    <source>
        <dbReference type="ARBA" id="ARBA00022679"/>
    </source>
</evidence>
<keyword evidence="4" id="KW-0808">Transferase</keyword>
<dbReference type="PROSITE" id="PS50011">
    <property type="entry name" value="PROTEIN_KINASE_DOM"/>
    <property type="match status" value="1"/>
</dbReference>